<evidence type="ECO:0000313" key="1">
    <source>
        <dbReference type="EMBL" id="MDT0682499.1"/>
    </source>
</evidence>
<dbReference type="EMBL" id="JAVRHL010000002">
    <property type="protein sequence ID" value="MDT0682499.1"/>
    <property type="molecule type" value="Genomic_DNA"/>
</dbReference>
<organism evidence="1 2">
    <name type="scientific">Tropicimonas omnivorans</name>
    <dbReference type="NCBI Taxonomy" id="3075590"/>
    <lineage>
        <taxon>Bacteria</taxon>
        <taxon>Pseudomonadati</taxon>
        <taxon>Pseudomonadota</taxon>
        <taxon>Alphaproteobacteria</taxon>
        <taxon>Rhodobacterales</taxon>
        <taxon>Roseobacteraceae</taxon>
        <taxon>Tropicimonas</taxon>
    </lineage>
</organism>
<comment type="caution">
    <text evidence="1">The sequence shown here is derived from an EMBL/GenBank/DDBJ whole genome shotgun (WGS) entry which is preliminary data.</text>
</comment>
<evidence type="ECO:0008006" key="3">
    <source>
        <dbReference type="Google" id="ProtNLM"/>
    </source>
</evidence>
<accession>A0ABU3DG17</accession>
<name>A0ABU3DG17_9RHOB</name>
<dbReference type="SUPFAM" id="SSF54593">
    <property type="entry name" value="Glyoxalase/Bleomycin resistance protein/Dihydroxybiphenyl dioxygenase"/>
    <property type="match status" value="1"/>
</dbReference>
<keyword evidence="2" id="KW-1185">Reference proteome</keyword>
<dbReference type="InterPro" id="IPR029068">
    <property type="entry name" value="Glyas_Bleomycin-R_OHBP_Dase"/>
</dbReference>
<proteinExistence type="predicted"/>
<evidence type="ECO:0000313" key="2">
    <source>
        <dbReference type="Proteomes" id="UP001265259"/>
    </source>
</evidence>
<dbReference type="Proteomes" id="UP001265259">
    <property type="component" value="Unassembled WGS sequence"/>
</dbReference>
<reference evidence="1 2" key="1">
    <citation type="submission" date="2023-09" db="EMBL/GenBank/DDBJ databases">
        <authorList>
            <person name="Rey-Velasco X."/>
        </authorList>
    </citation>
    <scope>NUCLEOTIDE SEQUENCE [LARGE SCALE GENOMIC DNA]</scope>
    <source>
        <strain evidence="1 2">F158</strain>
    </source>
</reference>
<protein>
    <recommendedName>
        <fullName evidence="3">VOC domain-containing protein</fullName>
    </recommendedName>
</protein>
<gene>
    <name evidence="1" type="ORF">RM543_07375</name>
</gene>
<dbReference type="Gene3D" id="3.10.180.10">
    <property type="entry name" value="2,3-Dihydroxybiphenyl 1,2-Dioxygenase, domain 1"/>
    <property type="match status" value="1"/>
</dbReference>
<dbReference type="RefSeq" id="WP_311690247.1">
    <property type="nucleotide sequence ID" value="NZ_JAVRHL010000002.1"/>
</dbReference>
<sequence>MSRGLSHAAVICRSDLAGDGGRARLGAIRGGDIRPPPPHVAGGGRAIYIRDEDNHLFELPAGMLEERPAQGAEGRHA</sequence>